<dbReference type="Proteomes" id="UP000187209">
    <property type="component" value="Unassembled WGS sequence"/>
</dbReference>
<dbReference type="SUPFAM" id="SSF52540">
    <property type="entry name" value="P-loop containing nucleoside triphosphate hydrolases"/>
    <property type="match status" value="1"/>
</dbReference>
<dbReference type="PANTHER" id="PTHR47977">
    <property type="entry name" value="RAS-RELATED PROTEIN RAB"/>
    <property type="match status" value="1"/>
</dbReference>
<dbReference type="Pfam" id="PF00071">
    <property type="entry name" value="Ras"/>
    <property type="match status" value="1"/>
</dbReference>
<dbReference type="GO" id="GO:0003924">
    <property type="term" value="F:GTPase activity"/>
    <property type="evidence" value="ECO:0007669"/>
    <property type="project" value="InterPro"/>
</dbReference>
<evidence type="ECO:0000313" key="4">
    <source>
        <dbReference type="Proteomes" id="UP000187209"/>
    </source>
</evidence>
<evidence type="ECO:0000256" key="2">
    <source>
        <dbReference type="ARBA" id="ARBA00023134"/>
    </source>
</evidence>
<evidence type="ECO:0000313" key="3">
    <source>
        <dbReference type="EMBL" id="OMJ81001.1"/>
    </source>
</evidence>
<reference evidence="3 4" key="1">
    <citation type="submission" date="2016-11" db="EMBL/GenBank/DDBJ databases">
        <title>The macronuclear genome of Stentor coeruleus: a giant cell with tiny introns.</title>
        <authorList>
            <person name="Slabodnick M."/>
            <person name="Ruby J.G."/>
            <person name="Reiff S.B."/>
            <person name="Swart E.C."/>
            <person name="Gosai S."/>
            <person name="Prabakaran S."/>
            <person name="Witkowska E."/>
            <person name="Larue G.E."/>
            <person name="Fisher S."/>
            <person name="Freeman R.M."/>
            <person name="Gunawardena J."/>
            <person name="Chu W."/>
            <person name="Stover N.A."/>
            <person name="Gregory B.D."/>
            <person name="Nowacki M."/>
            <person name="Derisi J."/>
            <person name="Roy S.W."/>
            <person name="Marshall W.F."/>
            <person name="Sood P."/>
        </authorList>
    </citation>
    <scope>NUCLEOTIDE SEQUENCE [LARGE SCALE GENOMIC DNA]</scope>
    <source>
        <strain evidence="3">WM001</strain>
    </source>
</reference>
<dbReference type="FunFam" id="3.40.50.300:FF:001447">
    <property type="entry name" value="Ras-related protein Rab-1B"/>
    <property type="match status" value="1"/>
</dbReference>
<dbReference type="PRINTS" id="PR00449">
    <property type="entry name" value="RASTRNSFRMNG"/>
</dbReference>
<gene>
    <name evidence="3" type="ORF">SteCoe_18614</name>
</gene>
<evidence type="ECO:0000256" key="1">
    <source>
        <dbReference type="ARBA" id="ARBA00022741"/>
    </source>
</evidence>
<dbReference type="OrthoDB" id="5976022at2759"/>
<keyword evidence="4" id="KW-1185">Reference proteome</keyword>
<dbReference type="AlphaFoldDB" id="A0A1R2BWC8"/>
<dbReference type="InterPro" id="IPR027417">
    <property type="entry name" value="P-loop_NTPase"/>
</dbReference>
<keyword evidence="1" id="KW-0547">Nucleotide-binding</keyword>
<protein>
    <submittedName>
        <fullName evidence="3">Uncharacterized protein</fullName>
    </submittedName>
</protein>
<accession>A0A1R2BWC8</accession>
<dbReference type="SMART" id="SM00173">
    <property type="entry name" value="RAS"/>
    <property type="match status" value="1"/>
</dbReference>
<dbReference type="GO" id="GO:0005525">
    <property type="term" value="F:GTP binding"/>
    <property type="evidence" value="ECO:0007669"/>
    <property type="project" value="UniProtKB-KW"/>
</dbReference>
<dbReference type="CDD" id="cd00154">
    <property type="entry name" value="Rab"/>
    <property type="match status" value="1"/>
</dbReference>
<organism evidence="3 4">
    <name type="scientific">Stentor coeruleus</name>
    <dbReference type="NCBI Taxonomy" id="5963"/>
    <lineage>
        <taxon>Eukaryota</taxon>
        <taxon>Sar</taxon>
        <taxon>Alveolata</taxon>
        <taxon>Ciliophora</taxon>
        <taxon>Postciliodesmatophora</taxon>
        <taxon>Heterotrichea</taxon>
        <taxon>Heterotrichida</taxon>
        <taxon>Stentoridae</taxon>
        <taxon>Stentor</taxon>
    </lineage>
</organism>
<dbReference type="Gene3D" id="3.40.50.300">
    <property type="entry name" value="P-loop containing nucleotide triphosphate hydrolases"/>
    <property type="match status" value="1"/>
</dbReference>
<sequence>MIDGEYAALDVWDITGQEKIRGRVALFRKKIDGLVVVYDITNIESFVSAQKWVYSWMVFEKCIPLLLVGNKKDLEDDRKVATLQGQAFANSLSMMFIEVSSKNVDEVNKAFDLLASKLVVCISDKRNNNKSSYPCIMI</sequence>
<dbReference type="PROSITE" id="PS51421">
    <property type="entry name" value="RAS"/>
    <property type="match status" value="1"/>
</dbReference>
<dbReference type="SMART" id="SM00174">
    <property type="entry name" value="RHO"/>
    <property type="match status" value="1"/>
</dbReference>
<comment type="caution">
    <text evidence="3">The sequence shown here is derived from an EMBL/GenBank/DDBJ whole genome shotgun (WGS) entry which is preliminary data.</text>
</comment>
<dbReference type="PROSITE" id="PS51419">
    <property type="entry name" value="RAB"/>
    <property type="match status" value="1"/>
</dbReference>
<dbReference type="SMART" id="SM00175">
    <property type="entry name" value="RAB"/>
    <property type="match status" value="1"/>
</dbReference>
<dbReference type="EMBL" id="MPUH01000398">
    <property type="protein sequence ID" value="OMJ81001.1"/>
    <property type="molecule type" value="Genomic_DNA"/>
</dbReference>
<proteinExistence type="predicted"/>
<name>A0A1R2BWC8_9CILI</name>
<dbReference type="InterPro" id="IPR050227">
    <property type="entry name" value="Rab"/>
</dbReference>
<dbReference type="InterPro" id="IPR001806">
    <property type="entry name" value="Small_GTPase"/>
</dbReference>
<keyword evidence="2" id="KW-0342">GTP-binding</keyword>